<dbReference type="AlphaFoldDB" id="A0A5B8G1X3"/>
<evidence type="ECO:0000313" key="1">
    <source>
        <dbReference type="EMBL" id="QDL93082.1"/>
    </source>
</evidence>
<reference evidence="1 2" key="1">
    <citation type="submission" date="2019-06" db="EMBL/GenBank/DDBJ databases">
        <title>Genome sequence of Rhodobacteraceae bacterium D4M1.</title>
        <authorList>
            <person name="Cao J."/>
        </authorList>
    </citation>
    <scope>NUCLEOTIDE SEQUENCE [LARGE SCALE GENOMIC DNA]</scope>
    <source>
        <strain evidence="1 2">D4M1</strain>
    </source>
</reference>
<dbReference type="InterPro" id="IPR008767">
    <property type="entry name" value="Phage_SPP1_head-tail_adaptor"/>
</dbReference>
<dbReference type="EMBL" id="CP040818">
    <property type="protein sequence ID" value="QDL93082.1"/>
    <property type="molecule type" value="Genomic_DNA"/>
</dbReference>
<accession>A0A5B8G1X3</accession>
<gene>
    <name evidence="1" type="ORF">FDP22_15590</name>
</gene>
<evidence type="ECO:0000313" key="2">
    <source>
        <dbReference type="Proteomes" id="UP000305888"/>
    </source>
</evidence>
<name>A0A5B8G1X3_9RHOB</name>
<dbReference type="Pfam" id="PF05521">
    <property type="entry name" value="Phage_HCP"/>
    <property type="match status" value="1"/>
</dbReference>
<dbReference type="InterPro" id="IPR038666">
    <property type="entry name" value="SSP1_head-tail_sf"/>
</dbReference>
<dbReference type="OrthoDB" id="7570189at2"/>
<sequence length="116" mass="12426">MSGAGTRPALRRLLVLEAPERSADGGGGVVVSWEALGALWADVQPVSGRETIIGAREHARVSHRIMVRGAPEGSPARPRPEQRLREGARVFAVHAVSEHDPMGRYLTIWAEEGTGA</sequence>
<organism evidence="1 2">
    <name type="scientific">Paroceanicella profunda</name>
    <dbReference type="NCBI Taxonomy" id="2579971"/>
    <lineage>
        <taxon>Bacteria</taxon>
        <taxon>Pseudomonadati</taxon>
        <taxon>Pseudomonadota</taxon>
        <taxon>Alphaproteobacteria</taxon>
        <taxon>Rhodobacterales</taxon>
        <taxon>Paracoccaceae</taxon>
        <taxon>Paroceanicella</taxon>
    </lineage>
</organism>
<dbReference type="RefSeq" id="WP_138575057.1">
    <property type="nucleotide sequence ID" value="NZ_CP040818.1"/>
</dbReference>
<dbReference type="Gene3D" id="2.40.10.270">
    <property type="entry name" value="Bacteriophage SPP1 head-tail adaptor protein"/>
    <property type="match status" value="1"/>
</dbReference>
<proteinExistence type="predicted"/>
<dbReference type="KEGG" id="ppru:FDP22_15590"/>
<protein>
    <submittedName>
        <fullName evidence="1">Head-tail adaptor protein</fullName>
    </submittedName>
</protein>
<dbReference type="Proteomes" id="UP000305888">
    <property type="component" value="Chromosome"/>
</dbReference>
<keyword evidence="2" id="KW-1185">Reference proteome</keyword>